<dbReference type="Gene3D" id="3.30.420.10">
    <property type="entry name" value="Ribonuclease H-like superfamily/Ribonuclease H"/>
    <property type="match status" value="1"/>
</dbReference>
<dbReference type="GO" id="GO:0003676">
    <property type="term" value="F:nucleic acid binding"/>
    <property type="evidence" value="ECO:0007669"/>
    <property type="project" value="InterPro"/>
</dbReference>
<gene>
    <name evidence="1" type="ORF">LIER_02235</name>
</gene>
<dbReference type="Proteomes" id="UP001454036">
    <property type="component" value="Unassembled WGS sequence"/>
</dbReference>
<dbReference type="EMBL" id="BAABME010000240">
    <property type="protein sequence ID" value="GAA0140991.1"/>
    <property type="molecule type" value="Genomic_DNA"/>
</dbReference>
<accession>A0AAV3NR65</accession>
<evidence type="ECO:0000313" key="1">
    <source>
        <dbReference type="EMBL" id="GAA0140991.1"/>
    </source>
</evidence>
<name>A0AAV3NR65_LITER</name>
<dbReference type="SUPFAM" id="SSF53098">
    <property type="entry name" value="Ribonuclease H-like"/>
    <property type="match status" value="1"/>
</dbReference>
<evidence type="ECO:0000313" key="2">
    <source>
        <dbReference type="Proteomes" id="UP001454036"/>
    </source>
</evidence>
<dbReference type="InterPro" id="IPR036397">
    <property type="entry name" value="RNaseH_sf"/>
</dbReference>
<reference evidence="1 2" key="1">
    <citation type="submission" date="2024-01" db="EMBL/GenBank/DDBJ databases">
        <title>The complete chloroplast genome sequence of Lithospermum erythrorhizon: insights into the phylogenetic relationship among Boraginaceae species and the maternal lineages of purple gromwells.</title>
        <authorList>
            <person name="Okada T."/>
            <person name="Watanabe K."/>
        </authorList>
    </citation>
    <scope>NUCLEOTIDE SEQUENCE [LARGE SCALE GENOMIC DNA]</scope>
</reference>
<dbReference type="AlphaFoldDB" id="A0AAV3NR65"/>
<proteinExistence type="predicted"/>
<dbReference type="InterPro" id="IPR012337">
    <property type="entry name" value="RNaseH-like_sf"/>
</dbReference>
<protein>
    <submittedName>
        <fullName evidence="1">Uncharacterized protein</fullName>
    </submittedName>
</protein>
<keyword evidence="2" id="KW-1185">Reference proteome</keyword>
<organism evidence="1 2">
    <name type="scientific">Lithospermum erythrorhizon</name>
    <name type="common">Purple gromwell</name>
    <name type="synonym">Lithospermum officinale var. erythrorhizon</name>
    <dbReference type="NCBI Taxonomy" id="34254"/>
    <lineage>
        <taxon>Eukaryota</taxon>
        <taxon>Viridiplantae</taxon>
        <taxon>Streptophyta</taxon>
        <taxon>Embryophyta</taxon>
        <taxon>Tracheophyta</taxon>
        <taxon>Spermatophyta</taxon>
        <taxon>Magnoliopsida</taxon>
        <taxon>eudicotyledons</taxon>
        <taxon>Gunneridae</taxon>
        <taxon>Pentapetalae</taxon>
        <taxon>asterids</taxon>
        <taxon>lamiids</taxon>
        <taxon>Boraginales</taxon>
        <taxon>Boraginaceae</taxon>
        <taxon>Boraginoideae</taxon>
        <taxon>Lithospermeae</taxon>
        <taxon>Lithospermum</taxon>
    </lineage>
</organism>
<comment type="caution">
    <text evidence="1">The sequence shown here is derived from an EMBL/GenBank/DDBJ whole genome shotgun (WGS) entry which is preliminary data.</text>
</comment>
<sequence>MQSVPQQPVAEMSPVVSAISFAMWGIDLVGQLLKPPMKYKDAVVAIDYFSKWVEAVPLRSTTAEAIEEFIWKNIITRVIGPGTYELEELSGKAIDHTLHEVYLKKYYA</sequence>